<dbReference type="EMBL" id="CP001197">
    <property type="protein sequence ID" value="ACL08360.1"/>
    <property type="molecule type" value="Genomic_DNA"/>
</dbReference>
<organism evidence="16">
    <name type="scientific">Nitratidesulfovibrio vulgaris (strain DSM 19637 / Miyazaki F)</name>
    <name type="common">Desulfovibrio vulgaris</name>
    <dbReference type="NCBI Taxonomy" id="883"/>
    <lineage>
        <taxon>Bacteria</taxon>
        <taxon>Pseudomonadati</taxon>
        <taxon>Thermodesulfobacteriota</taxon>
        <taxon>Desulfovibrionia</taxon>
        <taxon>Desulfovibrionales</taxon>
        <taxon>Desulfovibrionaceae</taxon>
        <taxon>Nitratidesulfovibrio</taxon>
    </lineage>
</organism>
<dbReference type="AlphaFoldDB" id="B8DRS3"/>
<evidence type="ECO:0000313" key="16">
    <source>
        <dbReference type="EMBL" id="ACL08360.1"/>
    </source>
</evidence>
<dbReference type="FunFam" id="3.30.360.10:FF:000005">
    <property type="entry name" value="Homoserine dehydrogenase"/>
    <property type="match status" value="1"/>
</dbReference>
<evidence type="ECO:0000256" key="7">
    <source>
        <dbReference type="ARBA" id="ARBA00022697"/>
    </source>
</evidence>
<dbReference type="UniPathway" id="UPA00050">
    <property type="reaction ID" value="UER00063"/>
</dbReference>
<evidence type="ECO:0000256" key="8">
    <source>
        <dbReference type="ARBA" id="ARBA00022857"/>
    </source>
</evidence>
<dbReference type="UniPathway" id="UPA00051">
    <property type="reaction ID" value="UER00465"/>
</dbReference>
<evidence type="ECO:0000256" key="4">
    <source>
        <dbReference type="ARBA" id="ARBA00013213"/>
    </source>
</evidence>
<dbReference type="PROSITE" id="PS01042">
    <property type="entry name" value="HOMOSER_DHGENASE"/>
    <property type="match status" value="1"/>
</dbReference>
<evidence type="ECO:0000256" key="1">
    <source>
        <dbReference type="ARBA" id="ARBA00005056"/>
    </source>
</evidence>
<dbReference type="STRING" id="883.DvMF_1412"/>
<dbReference type="Pfam" id="PF01842">
    <property type="entry name" value="ACT"/>
    <property type="match status" value="1"/>
</dbReference>
<evidence type="ECO:0000256" key="12">
    <source>
        <dbReference type="PIRSR" id="PIRSR000098-2"/>
    </source>
</evidence>
<evidence type="ECO:0000256" key="5">
    <source>
        <dbReference type="ARBA" id="ARBA00013376"/>
    </source>
</evidence>
<feature type="binding site" evidence="12">
    <location>
        <begin position="18"/>
        <end position="25"/>
    </location>
    <ligand>
        <name>NADP(+)</name>
        <dbReference type="ChEBI" id="CHEBI:58349"/>
    </ligand>
</feature>
<keyword evidence="7 13" id="KW-0791">Threonine biosynthesis</keyword>
<dbReference type="NCBIfam" id="NF004976">
    <property type="entry name" value="PRK06349.1"/>
    <property type="match status" value="1"/>
</dbReference>
<dbReference type="Gene3D" id="3.30.360.10">
    <property type="entry name" value="Dihydrodipicolinate Reductase, domain 2"/>
    <property type="match status" value="1"/>
</dbReference>
<protein>
    <recommendedName>
        <fullName evidence="5 13">Homoserine dehydrogenase</fullName>
        <ecNumber evidence="4 13">1.1.1.3</ecNumber>
    </recommendedName>
</protein>
<reference evidence="16" key="1">
    <citation type="submission" date="2008-10" db="EMBL/GenBank/DDBJ databases">
        <title>Complete sequence of Desulfovibrio vulgaris str. 'Miyazaki F'.</title>
        <authorList>
            <person name="Lucas S."/>
            <person name="Copeland A."/>
            <person name="Lapidus A."/>
            <person name="Glavina del Rio T."/>
            <person name="Dalin E."/>
            <person name="Tice H."/>
            <person name="Bruce D."/>
            <person name="Goodwin L."/>
            <person name="Pitluck S."/>
            <person name="Sims D."/>
            <person name="Brettin T."/>
            <person name="Detter J.C."/>
            <person name="Han C."/>
            <person name="Larimer F."/>
            <person name="Land M."/>
            <person name="Hauser L."/>
            <person name="Kyrpides N."/>
            <person name="Mikhailova N."/>
            <person name="Hazen T.C."/>
            <person name="Richardson P."/>
        </authorList>
    </citation>
    <scope>NUCLEOTIDE SEQUENCE</scope>
    <source>
        <strain evidence="16">Miyazaki F</strain>
    </source>
</reference>
<evidence type="ECO:0000256" key="14">
    <source>
        <dbReference type="RuleBase" id="RU004171"/>
    </source>
</evidence>
<keyword evidence="8 12" id="KW-0521">NADP</keyword>
<dbReference type="InterPro" id="IPR001342">
    <property type="entry name" value="HDH_cat"/>
</dbReference>
<feature type="binding site" evidence="12">
    <location>
        <position position="200"/>
    </location>
    <ligand>
        <name>L-homoserine</name>
        <dbReference type="ChEBI" id="CHEBI:57476"/>
    </ligand>
</feature>
<keyword evidence="10 13" id="KW-0486">Methionine biosynthesis</keyword>
<name>B8DRS3_NITV9</name>
<feature type="binding site" evidence="12">
    <location>
        <position position="115"/>
    </location>
    <ligand>
        <name>NADPH</name>
        <dbReference type="ChEBI" id="CHEBI:57783"/>
    </ligand>
</feature>
<dbReference type="Pfam" id="PF00742">
    <property type="entry name" value="Homoserine_dh"/>
    <property type="match status" value="1"/>
</dbReference>
<dbReference type="GO" id="GO:0050661">
    <property type="term" value="F:NADP binding"/>
    <property type="evidence" value="ECO:0007669"/>
    <property type="project" value="InterPro"/>
</dbReference>
<gene>
    <name evidence="16" type="ordered locus">DvMF_1412</name>
</gene>
<comment type="pathway">
    <text evidence="1 13">Amino-acid biosynthesis; L-threonine biosynthesis; L-threonine from L-aspartate: step 3/5.</text>
</comment>
<dbReference type="PANTHER" id="PTHR43331">
    <property type="entry name" value="HOMOSERINE DEHYDROGENASE"/>
    <property type="match status" value="1"/>
</dbReference>
<comment type="similarity">
    <text evidence="3 14">Belongs to the homoserine dehydrogenase family.</text>
</comment>
<evidence type="ECO:0000259" key="15">
    <source>
        <dbReference type="PROSITE" id="PS51671"/>
    </source>
</evidence>
<evidence type="ECO:0000256" key="2">
    <source>
        <dbReference type="ARBA" id="ARBA00005062"/>
    </source>
</evidence>
<dbReference type="KEGG" id="dvm:DvMF_1412"/>
<proteinExistence type="inferred from homology"/>
<evidence type="ECO:0000256" key="3">
    <source>
        <dbReference type="ARBA" id="ARBA00006753"/>
    </source>
</evidence>
<dbReference type="InterPro" id="IPR045865">
    <property type="entry name" value="ACT-like_dom_sf"/>
</dbReference>
<dbReference type="InterPro" id="IPR005106">
    <property type="entry name" value="Asp/hSer_DH_NAD-bd"/>
</dbReference>
<dbReference type="GO" id="GO:0004412">
    <property type="term" value="F:homoserine dehydrogenase activity"/>
    <property type="evidence" value="ECO:0007669"/>
    <property type="project" value="UniProtKB-EC"/>
</dbReference>
<dbReference type="GO" id="GO:0009086">
    <property type="term" value="P:methionine biosynthetic process"/>
    <property type="evidence" value="ECO:0007669"/>
    <property type="project" value="UniProtKB-KW"/>
</dbReference>
<dbReference type="Pfam" id="PF03447">
    <property type="entry name" value="NAD_binding_3"/>
    <property type="match status" value="1"/>
</dbReference>
<keyword evidence="6 13" id="KW-0028">Amino-acid biosynthesis</keyword>
<evidence type="ECO:0000256" key="13">
    <source>
        <dbReference type="RuleBase" id="RU000579"/>
    </source>
</evidence>
<dbReference type="Gene3D" id="3.30.70.260">
    <property type="match status" value="1"/>
</dbReference>
<evidence type="ECO:0000256" key="10">
    <source>
        <dbReference type="ARBA" id="ARBA00023167"/>
    </source>
</evidence>
<dbReference type="InterPro" id="IPR002912">
    <property type="entry name" value="ACT_dom"/>
</dbReference>
<dbReference type="HOGENOM" id="CLU_009116_1_0_7"/>
<dbReference type="Gene3D" id="3.40.50.720">
    <property type="entry name" value="NAD(P)-binding Rossmann-like Domain"/>
    <property type="match status" value="1"/>
</dbReference>
<dbReference type="PANTHER" id="PTHR43331:SF1">
    <property type="entry name" value="HOMOSERINE DEHYDROGENASE"/>
    <property type="match status" value="1"/>
</dbReference>
<dbReference type="PIRSF" id="PIRSF000098">
    <property type="entry name" value="Homoser_dehydrog"/>
    <property type="match status" value="1"/>
</dbReference>
<evidence type="ECO:0000256" key="11">
    <source>
        <dbReference type="PIRSR" id="PIRSR000098-1"/>
    </source>
</evidence>
<keyword evidence="9 13" id="KW-0560">Oxidoreductase</keyword>
<dbReference type="GO" id="GO:0009088">
    <property type="term" value="P:threonine biosynthetic process"/>
    <property type="evidence" value="ECO:0007669"/>
    <property type="project" value="UniProtKB-UniPathway"/>
</dbReference>
<dbReference type="SUPFAM" id="SSF55347">
    <property type="entry name" value="Glyceraldehyde-3-phosphate dehydrogenase-like, C-terminal domain"/>
    <property type="match status" value="1"/>
</dbReference>
<sequence>MGSDSDKPGGKRLVIGMAGFGTVGSGLARVLDENRQWITERTGREMVIKTILVRDLAKPRAWPVPQGATLTADPAVLTDDPEIDVLVELMGGIAAPHAIIKRALEAGKHVVTANKALLAEDGYDLYRLAEQKNVGLHHEASVAGGIPIVQTLKESLAGNRIGSLVGILNGTANYILSEMTSNGLDFATALAQAQELGYAEADPTLDIEGHDTAHKLVLLIRLAYGMDYPYAELPVQGIAGIDRMDIEFARELGFRIKLLAQVREVDGKLEAGVFPTLVKHTFLIARVGGAYNAIRLEGNAVGPVFLHGLGAGSLPTASAVLADLMTVARGAAPHNTGFQRQVPPRADILPPADAESSYYVRAMVPDNPGVLRDLAGAMADHSISIAQAIQKGQHPQGVPLVFMTHAAKASAIQGAIAQVQAAGLLLAPPVCYRVLQ</sequence>
<evidence type="ECO:0000256" key="6">
    <source>
        <dbReference type="ARBA" id="ARBA00022605"/>
    </source>
</evidence>
<dbReference type="CDD" id="cd04881">
    <property type="entry name" value="ACT_HSDH-Hom"/>
    <property type="match status" value="1"/>
</dbReference>
<dbReference type="EC" id="1.1.1.3" evidence="4 13"/>
<comment type="catalytic activity">
    <reaction evidence="13">
        <text>L-homoserine + NADP(+) = L-aspartate 4-semialdehyde + NADPH + H(+)</text>
        <dbReference type="Rhea" id="RHEA:15761"/>
        <dbReference type="ChEBI" id="CHEBI:15378"/>
        <dbReference type="ChEBI" id="CHEBI:57476"/>
        <dbReference type="ChEBI" id="CHEBI:57783"/>
        <dbReference type="ChEBI" id="CHEBI:58349"/>
        <dbReference type="ChEBI" id="CHEBI:537519"/>
        <dbReference type="EC" id="1.1.1.3"/>
    </reaction>
</comment>
<dbReference type="PROSITE" id="PS51671">
    <property type="entry name" value="ACT"/>
    <property type="match status" value="1"/>
</dbReference>
<dbReference type="InterPro" id="IPR036291">
    <property type="entry name" value="NAD(P)-bd_dom_sf"/>
</dbReference>
<comment type="pathway">
    <text evidence="2 13">Amino-acid biosynthesis; L-methionine biosynthesis via de novo pathway; L-homoserine from L-aspartate: step 3/3.</text>
</comment>
<accession>B8DRS3</accession>
<dbReference type="InterPro" id="IPR016204">
    <property type="entry name" value="HDH"/>
</dbReference>
<dbReference type="SUPFAM" id="SSF51735">
    <property type="entry name" value="NAD(P)-binding Rossmann-fold domains"/>
    <property type="match status" value="1"/>
</dbReference>
<dbReference type="eggNOG" id="COG0460">
    <property type="taxonomic scope" value="Bacteria"/>
</dbReference>
<evidence type="ECO:0000256" key="9">
    <source>
        <dbReference type="ARBA" id="ARBA00023002"/>
    </source>
</evidence>
<dbReference type="SUPFAM" id="SSF55021">
    <property type="entry name" value="ACT-like"/>
    <property type="match status" value="1"/>
</dbReference>
<feature type="active site" description="Proton donor" evidence="11">
    <location>
        <position position="215"/>
    </location>
</feature>
<dbReference type="InterPro" id="IPR019811">
    <property type="entry name" value="HDH_CS"/>
</dbReference>
<feature type="domain" description="ACT" evidence="15">
    <location>
        <begin position="359"/>
        <end position="433"/>
    </location>
</feature>